<dbReference type="EMBL" id="HACA01012062">
    <property type="protein sequence ID" value="CDW29423.1"/>
    <property type="molecule type" value="Transcribed_RNA"/>
</dbReference>
<proteinExistence type="predicted"/>
<accession>A0A0K2TTS8</accession>
<sequence length="70" mass="7742">MMTASKDSEIQSLSALSGRNFISREQLMGWTLSGRPAITVVMSPRRRTSTIMEVSISSAPSARRTRARLD</sequence>
<protein>
    <submittedName>
        <fullName evidence="1">Uncharacterized protein</fullName>
    </submittedName>
</protein>
<dbReference type="AlphaFoldDB" id="A0A0K2TTS8"/>
<evidence type="ECO:0000313" key="1">
    <source>
        <dbReference type="EMBL" id="CDW29423.1"/>
    </source>
</evidence>
<reference evidence="1" key="1">
    <citation type="submission" date="2014-05" db="EMBL/GenBank/DDBJ databases">
        <authorList>
            <person name="Chronopoulou M."/>
        </authorList>
    </citation>
    <scope>NUCLEOTIDE SEQUENCE</scope>
    <source>
        <tissue evidence="1">Whole organism</tissue>
    </source>
</reference>
<name>A0A0K2TTS8_LEPSM</name>
<feature type="non-terminal residue" evidence="1">
    <location>
        <position position="70"/>
    </location>
</feature>
<organism evidence="1">
    <name type="scientific">Lepeophtheirus salmonis</name>
    <name type="common">Salmon louse</name>
    <name type="synonym">Caligus salmonis</name>
    <dbReference type="NCBI Taxonomy" id="72036"/>
    <lineage>
        <taxon>Eukaryota</taxon>
        <taxon>Metazoa</taxon>
        <taxon>Ecdysozoa</taxon>
        <taxon>Arthropoda</taxon>
        <taxon>Crustacea</taxon>
        <taxon>Multicrustacea</taxon>
        <taxon>Hexanauplia</taxon>
        <taxon>Copepoda</taxon>
        <taxon>Siphonostomatoida</taxon>
        <taxon>Caligidae</taxon>
        <taxon>Lepeophtheirus</taxon>
    </lineage>
</organism>